<dbReference type="InterPro" id="IPR023198">
    <property type="entry name" value="PGP-like_dom2"/>
</dbReference>
<dbReference type="Proteomes" id="UP000547209">
    <property type="component" value="Unassembled WGS sequence"/>
</dbReference>
<organism evidence="1 2">
    <name type="scientific">Cohnella nanjingensis</name>
    <dbReference type="NCBI Taxonomy" id="1387779"/>
    <lineage>
        <taxon>Bacteria</taxon>
        <taxon>Bacillati</taxon>
        <taxon>Bacillota</taxon>
        <taxon>Bacilli</taxon>
        <taxon>Bacillales</taxon>
        <taxon>Paenibacillaceae</taxon>
        <taxon>Cohnella</taxon>
    </lineage>
</organism>
<dbReference type="AlphaFoldDB" id="A0A7X0RQA9"/>
<dbReference type="SFLD" id="SFLDS00003">
    <property type="entry name" value="Haloacid_Dehalogenase"/>
    <property type="match status" value="1"/>
</dbReference>
<comment type="caution">
    <text evidence="1">The sequence shown here is derived from an EMBL/GenBank/DDBJ whole genome shotgun (WGS) entry which is preliminary data.</text>
</comment>
<sequence>MYKAILFDLDNTLLNYTGSELQAMQHTLRTHGLLEWERFAWERFWPVFGSHNLRYWLGRIESRMPILEVLDRSFRDTLLELEEDHALSPDLAFTYWEHFCDLCLYEEGAYELLSDLHGRYRLSVVSNGIGEAQRRRLLSGGADRLFHSIHVSDEMGVWKPDKAIFDAALVALGVDRSEALFVGDSLTDDYIGAANAGIDFCHYNPRSMAPAEGIAPLYTVHSLRELRELL</sequence>
<dbReference type="SUPFAM" id="SSF56784">
    <property type="entry name" value="HAD-like"/>
    <property type="match status" value="1"/>
</dbReference>
<gene>
    <name evidence="1" type="ORF">H7C19_12995</name>
</gene>
<dbReference type="EMBL" id="JACJVP010000023">
    <property type="protein sequence ID" value="MBB6671600.1"/>
    <property type="molecule type" value="Genomic_DNA"/>
</dbReference>
<dbReference type="PRINTS" id="PR00413">
    <property type="entry name" value="HADHALOGNASE"/>
</dbReference>
<dbReference type="GO" id="GO:0016787">
    <property type="term" value="F:hydrolase activity"/>
    <property type="evidence" value="ECO:0007669"/>
    <property type="project" value="UniProtKB-KW"/>
</dbReference>
<dbReference type="NCBIfam" id="TIGR01549">
    <property type="entry name" value="HAD-SF-IA-v1"/>
    <property type="match status" value="1"/>
</dbReference>
<reference evidence="1 2" key="1">
    <citation type="submission" date="2020-08" db="EMBL/GenBank/DDBJ databases">
        <title>Cohnella phylogeny.</title>
        <authorList>
            <person name="Dunlap C."/>
        </authorList>
    </citation>
    <scope>NUCLEOTIDE SEQUENCE [LARGE SCALE GENOMIC DNA]</scope>
    <source>
        <strain evidence="1 2">DSM 28246</strain>
    </source>
</reference>
<accession>A0A7X0RQA9</accession>
<dbReference type="SFLD" id="SFLDG01129">
    <property type="entry name" value="C1.5:_HAD__Beta-PGM__Phosphata"/>
    <property type="match status" value="1"/>
</dbReference>
<keyword evidence="1" id="KW-0378">Hydrolase</keyword>
<protein>
    <submittedName>
        <fullName evidence="1">HAD-IA family hydrolase</fullName>
    </submittedName>
</protein>
<dbReference type="PANTHER" id="PTHR47478:SF1">
    <property type="entry name" value="PYRIMIDINE 5'-NUCLEOTIDASE YJJG"/>
    <property type="match status" value="1"/>
</dbReference>
<dbReference type="InterPro" id="IPR006439">
    <property type="entry name" value="HAD-SF_hydro_IA"/>
</dbReference>
<dbReference type="InterPro" id="IPR052550">
    <property type="entry name" value="Pyrimidine_5'-ntase_YjjG"/>
</dbReference>
<dbReference type="Pfam" id="PF00702">
    <property type="entry name" value="Hydrolase"/>
    <property type="match status" value="1"/>
</dbReference>
<name>A0A7X0RQA9_9BACL</name>
<keyword evidence="2" id="KW-1185">Reference proteome</keyword>
<dbReference type="Gene3D" id="1.10.150.240">
    <property type="entry name" value="Putative phosphatase, domain 2"/>
    <property type="match status" value="1"/>
</dbReference>
<evidence type="ECO:0000313" key="2">
    <source>
        <dbReference type="Proteomes" id="UP000547209"/>
    </source>
</evidence>
<dbReference type="Gene3D" id="3.40.50.1000">
    <property type="entry name" value="HAD superfamily/HAD-like"/>
    <property type="match status" value="1"/>
</dbReference>
<dbReference type="RefSeq" id="WP_185143083.1">
    <property type="nucleotide sequence ID" value="NZ_JACJVP010000023.1"/>
</dbReference>
<dbReference type="PANTHER" id="PTHR47478">
    <property type="match status" value="1"/>
</dbReference>
<dbReference type="InterPro" id="IPR023214">
    <property type="entry name" value="HAD_sf"/>
</dbReference>
<dbReference type="InterPro" id="IPR036412">
    <property type="entry name" value="HAD-like_sf"/>
</dbReference>
<evidence type="ECO:0000313" key="1">
    <source>
        <dbReference type="EMBL" id="MBB6671600.1"/>
    </source>
</evidence>
<proteinExistence type="predicted"/>